<proteinExistence type="predicted"/>
<keyword evidence="2" id="KW-1185">Reference proteome</keyword>
<gene>
    <name evidence="1" type="ORF">F0U60_54570</name>
</gene>
<dbReference type="InterPro" id="IPR022074">
    <property type="entry name" value="DUF3626"/>
</dbReference>
<dbReference type="EMBL" id="CP043494">
    <property type="protein sequence ID" value="WNG53115.1"/>
    <property type="molecule type" value="Genomic_DNA"/>
</dbReference>
<dbReference type="Proteomes" id="UP001611383">
    <property type="component" value="Chromosome"/>
</dbReference>
<protein>
    <submittedName>
        <fullName evidence="1">DUF3626 domain-containing protein</fullName>
    </submittedName>
</protein>
<dbReference type="Pfam" id="PF12294">
    <property type="entry name" value="DUF3626"/>
    <property type="match status" value="2"/>
</dbReference>
<accession>A0ABY9XCI9</accession>
<name>A0ABY9XCI9_9BACT</name>
<evidence type="ECO:0000313" key="2">
    <source>
        <dbReference type="Proteomes" id="UP001611383"/>
    </source>
</evidence>
<evidence type="ECO:0000313" key="1">
    <source>
        <dbReference type="EMBL" id="WNG53115.1"/>
    </source>
</evidence>
<sequence length="261" mass="29090">MAAGGALERSLRITLHFHPDRLFRGLPLLEVLGAEGVYRSQFETGTSNGGLTAHPGGDRWHWESRIFGGAYDAEPVGERPKYGSLNFRRRDTGGSPRFGSAYLRLTEDTLDRATFCYPDSVFHPTHFGVAERMSLIPLAEADDKDLLDDYIEAHVHGPLSLERDVEALVLDPCYRGTSIEVSARRLPCPVEWHSGFRLSAASLRAHPEYRGQVYVELGLSLMRNGYLTPNELGEAARSGQYDEQALKRVWHYLARFGGNAG</sequence>
<reference evidence="1 2" key="1">
    <citation type="submission" date="2019-08" db="EMBL/GenBank/DDBJ databases">
        <title>Archangium and Cystobacter genomes.</title>
        <authorList>
            <person name="Chen I.-C.K."/>
            <person name="Wielgoss S."/>
        </authorList>
    </citation>
    <scope>NUCLEOTIDE SEQUENCE [LARGE SCALE GENOMIC DNA]</scope>
    <source>
        <strain evidence="1 2">Cbm 6</strain>
    </source>
</reference>
<organism evidence="1 2">
    <name type="scientific">Archangium minus</name>
    <dbReference type="NCBI Taxonomy" id="83450"/>
    <lineage>
        <taxon>Bacteria</taxon>
        <taxon>Pseudomonadati</taxon>
        <taxon>Myxococcota</taxon>
        <taxon>Myxococcia</taxon>
        <taxon>Myxococcales</taxon>
        <taxon>Cystobacterineae</taxon>
        <taxon>Archangiaceae</taxon>
        <taxon>Archangium</taxon>
    </lineage>
</organism>